<dbReference type="Gene3D" id="1.10.510.10">
    <property type="entry name" value="Transferase(Phosphotransferase) domain 1"/>
    <property type="match status" value="1"/>
</dbReference>
<dbReference type="InterPro" id="IPR050117">
    <property type="entry name" value="MAPK"/>
</dbReference>
<dbReference type="EMBL" id="JAGTXO010000032">
    <property type="protein sequence ID" value="KAG8460513.1"/>
    <property type="molecule type" value="Genomic_DNA"/>
</dbReference>
<dbReference type="GO" id="GO:0004707">
    <property type="term" value="F:MAP kinase activity"/>
    <property type="evidence" value="ECO:0007669"/>
    <property type="project" value="UniProtKB-EC"/>
</dbReference>
<dbReference type="OMA" id="CYFLYQM"/>
<dbReference type="PROSITE" id="PS00107">
    <property type="entry name" value="PROTEIN_KINASE_ATP"/>
    <property type="match status" value="1"/>
</dbReference>
<evidence type="ECO:0000256" key="6">
    <source>
        <dbReference type="PROSITE-ProRule" id="PRU10141"/>
    </source>
</evidence>
<feature type="compositionally biased region" description="Low complexity" evidence="9">
    <location>
        <begin position="390"/>
        <end position="415"/>
    </location>
</feature>
<feature type="region of interest" description="Disordered" evidence="9">
    <location>
        <begin position="386"/>
        <end position="446"/>
    </location>
</feature>
<evidence type="ECO:0000256" key="3">
    <source>
        <dbReference type="ARBA" id="ARBA00022741"/>
    </source>
</evidence>
<keyword evidence="1 7" id="KW-0723">Serine/threonine-protein kinase</keyword>
<keyword evidence="5 6" id="KW-0067">ATP-binding</keyword>
<dbReference type="CDD" id="cd07834">
    <property type="entry name" value="STKc_MAPK"/>
    <property type="match status" value="1"/>
</dbReference>
<keyword evidence="8" id="KW-0460">Magnesium</keyword>
<dbReference type="InterPro" id="IPR011009">
    <property type="entry name" value="Kinase-like_dom_sf"/>
</dbReference>
<dbReference type="InterPro" id="IPR008271">
    <property type="entry name" value="Ser/Thr_kinase_AS"/>
</dbReference>
<name>A0A8J5XBH8_DIALT</name>
<dbReference type="InterPro" id="IPR003527">
    <property type="entry name" value="MAP_kinase_CS"/>
</dbReference>
<keyword evidence="4 8" id="KW-0418">Kinase</keyword>
<evidence type="ECO:0000256" key="9">
    <source>
        <dbReference type="SAM" id="MobiDB-lite"/>
    </source>
</evidence>
<dbReference type="GO" id="GO:0005524">
    <property type="term" value="F:ATP binding"/>
    <property type="evidence" value="ECO:0007669"/>
    <property type="project" value="UniProtKB-UniRule"/>
</dbReference>
<comment type="activity regulation">
    <text evidence="8">Activated by threonine and tyrosine phosphorylation.</text>
</comment>
<evidence type="ECO:0000256" key="1">
    <source>
        <dbReference type="ARBA" id="ARBA00022527"/>
    </source>
</evidence>
<keyword evidence="12" id="KW-1185">Reference proteome</keyword>
<accession>A0A8J5XBH8</accession>
<dbReference type="OrthoDB" id="192887at2759"/>
<protein>
    <recommendedName>
        <fullName evidence="8">Mitogen-activated protein kinase</fullName>
        <ecNumber evidence="8">2.7.11.24</ecNumber>
    </recommendedName>
</protein>
<dbReference type="EC" id="2.7.11.24" evidence="8"/>
<evidence type="ECO:0000256" key="7">
    <source>
        <dbReference type="RuleBase" id="RU000304"/>
    </source>
</evidence>
<dbReference type="AlphaFoldDB" id="A0A8J5XBH8"/>
<comment type="catalytic activity">
    <reaction evidence="8">
        <text>L-threonyl-[protein] + ATP = O-phospho-L-threonyl-[protein] + ADP + H(+)</text>
        <dbReference type="Rhea" id="RHEA:46608"/>
        <dbReference type="Rhea" id="RHEA-COMP:11060"/>
        <dbReference type="Rhea" id="RHEA-COMP:11605"/>
        <dbReference type="ChEBI" id="CHEBI:15378"/>
        <dbReference type="ChEBI" id="CHEBI:30013"/>
        <dbReference type="ChEBI" id="CHEBI:30616"/>
        <dbReference type="ChEBI" id="CHEBI:61977"/>
        <dbReference type="ChEBI" id="CHEBI:456216"/>
        <dbReference type="EC" id="2.7.11.24"/>
    </reaction>
</comment>
<dbReference type="Pfam" id="PF00069">
    <property type="entry name" value="Pkinase"/>
    <property type="match status" value="1"/>
</dbReference>
<dbReference type="PROSITE" id="PS01351">
    <property type="entry name" value="MAPK"/>
    <property type="match status" value="1"/>
</dbReference>
<comment type="caution">
    <text evidence="11">The sequence shown here is derived from an EMBL/GenBank/DDBJ whole genome shotgun (WGS) entry which is preliminary data.</text>
</comment>
<dbReference type="InterPro" id="IPR000719">
    <property type="entry name" value="Prot_kinase_dom"/>
</dbReference>
<comment type="similarity">
    <text evidence="8">Belongs to the protein kinase superfamily. Ser/Thr protein kinase family. MAP kinase subfamily.</text>
</comment>
<feature type="binding site" evidence="6">
    <location>
        <position position="63"/>
    </location>
    <ligand>
        <name>ATP</name>
        <dbReference type="ChEBI" id="CHEBI:30616"/>
    </ligand>
</feature>
<reference evidence="11" key="1">
    <citation type="submission" date="2021-05" db="EMBL/GenBank/DDBJ databases">
        <title>The genome of the haptophyte Pavlova lutheri (Diacronema luteri, Pavlovales) - a model for lipid biosynthesis in eukaryotic algae.</title>
        <authorList>
            <person name="Hulatt C.J."/>
            <person name="Posewitz M.C."/>
        </authorList>
    </citation>
    <scope>NUCLEOTIDE SEQUENCE</scope>
    <source>
        <strain evidence="11">NIVA-4/92</strain>
    </source>
</reference>
<organism evidence="11 12">
    <name type="scientific">Diacronema lutheri</name>
    <name type="common">Unicellular marine alga</name>
    <name type="synonym">Monochrysis lutheri</name>
    <dbReference type="NCBI Taxonomy" id="2081491"/>
    <lineage>
        <taxon>Eukaryota</taxon>
        <taxon>Haptista</taxon>
        <taxon>Haptophyta</taxon>
        <taxon>Pavlovophyceae</taxon>
        <taxon>Pavlovales</taxon>
        <taxon>Pavlovaceae</taxon>
        <taxon>Diacronema</taxon>
    </lineage>
</organism>
<evidence type="ECO:0000256" key="4">
    <source>
        <dbReference type="ARBA" id="ARBA00022777"/>
    </source>
</evidence>
<feature type="domain" description="Protein kinase" evidence="10">
    <location>
        <begin position="34"/>
        <end position="331"/>
    </location>
</feature>
<keyword evidence="3 6" id="KW-0547">Nucleotide-binding</keyword>
<evidence type="ECO:0000256" key="2">
    <source>
        <dbReference type="ARBA" id="ARBA00022679"/>
    </source>
</evidence>
<dbReference type="Gene3D" id="3.30.200.20">
    <property type="entry name" value="Phosphorylase Kinase, domain 1"/>
    <property type="match status" value="1"/>
</dbReference>
<dbReference type="Proteomes" id="UP000751190">
    <property type="component" value="Unassembled WGS sequence"/>
</dbReference>
<keyword evidence="2 8" id="KW-0808">Transferase</keyword>
<proteinExistence type="inferred from homology"/>
<dbReference type="SUPFAM" id="SSF56112">
    <property type="entry name" value="Protein kinase-like (PK-like)"/>
    <property type="match status" value="1"/>
</dbReference>
<dbReference type="FunFam" id="1.10.510.10:FF:000040">
    <property type="entry name" value="Mitogen-activated protein kinase"/>
    <property type="match status" value="1"/>
</dbReference>
<dbReference type="InterPro" id="IPR017441">
    <property type="entry name" value="Protein_kinase_ATP_BS"/>
</dbReference>
<dbReference type="FunFam" id="3.30.200.20:FF:000046">
    <property type="entry name" value="Mitogen-activated protein kinase"/>
    <property type="match status" value="1"/>
</dbReference>
<gene>
    <name evidence="11" type="ORF">KFE25_013163</name>
</gene>
<dbReference type="SMART" id="SM00220">
    <property type="entry name" value="S_TKc"/>
    <property type="match status" value="1"/>
</dbReference>
<sequence length="446" mass="48069">MATDTVPTDVDEAPKVGTRTLTIRGTHFEVDERYEVQKYLGSGSYGVVVSARTPDGTPVAIKKIANVFKNDTTAKRTTREVLLMMHLRHENVISISDLTAAAPPNSAGTTDLYVVTELMDTDLHKVIRSPQPLTDQHVQYFVYQLLRGLKYIHSANVLHRDLKPSNLLVNENCDLKITDFGLARGLAPSAGAAGAPGSEPDFLTEYVVTRWYRAPEVVLSSGAYAKAIDVWSCGCILAELLVRKPLFPGNDHVGQLNCILDLLGTPTAEECSHLPDKARRYILALPPKPPRPLAEVFPGATAPALDLLASLLRFDPRRRCTVEEALAHPYLATFHNPALEPSAPALFNFELERQEPAELLWAALCEFRPHLAAASGAAAANAAADEDDASAGGAQPPAGAPRRAGSRGAALAAESTALHNRPRYQPPATAGAREPPPAPPETMLSR</sequence>
<evidence type="ECO:0000313" key="11">
    <source>
        <dbReference type="EMBL" id="KAG8460513.1"/>
    </source>
</evidence>
<dbReference type="PANTHER" id="PTHR24055">
    <property type="entry name" value="MITOGEN-ACTIVATED PROTEIN KINASE"/>
    <property type="match status" value="1"/>
</dbReference>
<dbReference type="PROSITE" id="PS50011">
    <property type="entry name" value="PROTEIN_KINASE_DOM"/>
    <property type="match status" value="1"/>
</dbReference>
<evidence type="ECO:0000256" key="5">
    <source>
        <dbReference type="ARBA" id="ARBA00022840"/>
    </source>
</evidence>
<evidence type="ECO:0000313" key="12">
    <source>
        <dbReference type="Proteomes" id="UP000751190"/>
    </source>
</evidence>
<evidence type="ECO:0000256" key="8">
    <source>
        <dbReference type="RuleBase" id="RU361165"/>
    </source>
</evidence>
<evidence type="ECO:0000259" key="10">
    <source>
        <dbReference type="PROSITE" id="PS50011"/>
    </source>
</evidence>
<comment type="cofactor">
    <cofactor evidence="8">
        <name>Mg(2+)</name>
        <dbReference type="ChEBI" id="CHEBI:18420"/>
    </cofactor>
</comment>
<dbReference type="PROSITE" id="PS00108">
    <property type="entry name" value="PROTEIN_KINASE_ST"/>
    <property type="match status" value="1"/>
</dbReference>